<dbReference type="GO" id="GO:0008236">
    <property type="term" value="F:serine-type peptidase activity"/>
    <property type="evidence" value="ECO:0007669"/>
    <property type="project" value="UniProtKB-KW"/>
</dbReference>
<dbReference type="GO" id="GO:0006508">
    <property type="term" value="P:proteolysis"/>
    <property type="evidence" value="ECO:0007669"/>
    <property type="project" value="UniProtKB-KW"/>
</dbReference>
<dbReference type="InterPro" id="IPR020992">
    <property type="entry name" value="Tail_Prtase_C"/>
</dbReference>
<dbReference type="PROSITE" id="PS50106">
    <property type="entry name" value="PDZ"/>
    <property type="match status" value="1"/>
</dbReference>
<dbReference type="Pfam" id="PF11818">
    <property type="entry name" value="DUF3340"/>
    <property type="match status" value="1"/>
</dbReference>
<evidence type="ECO:0000256" key="1">
    <source>
        <dbReference type="ARBA" id="ARBA00009179"/>
    </source>
</evidence>
<protein>
    <submittedName>
        <fullName evidence="7">Carboxyl-terminal protease</fullName>
    </submittedName>
</protein>
<dbReference type="Gene3D" id="3.90.226.10">
    <property type="entry name" value="2-enoyl-CoA Hydratase, Chain A, domain 1"/>
    <property type="match status" value="1"/>
</dbReference>
<name>A0A5K7SD30_9BACT</name>
<dbReference type="Proteomes" id="UP001193389">
    <property type="component" value="Chromosome"/>
</dbReference>
<evidence type="ECO:0000313" key="7">
    <source>
        <dbReference type="EMBL" id="BBE19511.1"/>
    </source>
</evidence>
<dbReference type="InterPro" id="IPR040573">
    <property type="entry name" value="TSP_N"/>
</dbReference>
<dbReference type="InterPro" id="IPR029045">
    <property type="entry name" value="ClpP/crotonase-like_dom_sf"/>
</dbReference>
<sequence>MAGKTVKIILAFLLLTSSLFAQESSDKIKTAQSLFQMLETYHYNPPKRNSALSNRIFESLMKAIDPYDLFFTDETISGFKPYRDSLCTNNSVLIAEFLTLLTDKYRQQLVLADSIVDHSFRSSLKLTEKDSLILEPDHVTKRPKNNSELEARWGKWVRQGMLKSLMYSGNDSILANSSIIPDSLYANGSLLAKKNRIREKRWINQLMNCSGGIENFVMNSYFNSITSCYDPHSNYFSDNDKEKFESSLSKENYAFGFELGTNLNDEVIISRILPGSPLWFSKKIEKGDVILKIKIPDQEETELTYASIDEIDNIFRTLNGDWIEMTIRKINGSISKVELSKGKFDTKENQTVGFILNGEKPVGYIWFSAFYTEFGRYGNTGCSIDFLKEMVKLKESGIGGLIVDLRNNPGGSEGEAIEIAAYFTGNSPFAIRRNKDGGQIILGKSNAIKWYDGPVAVLVNGSSASASELLAANLQDYNRAVIVGTNTFGKASEQLVFPVGQKMRTRQGFSINQTHEITDFVKITTARLFRVTGKSYQKIGVVPDIKLPDIWDSFIVRESALPYAFENDSVRSSVKFCPMTKLPMDSLALLSQSLILKSEKFSQVNAFNRSMKALMINKNKVPLNLTQYKDDAEKRKQLTSEIEKINSSDNKQFTVENTSFRIKELQTDSLSMELNAKFKDSIQKDIYVGEAYSVVLDLIGMKSAVNGNK</sequence>
<comment type="similarity">
    <text evidence="1">Belongs to the peptidase S41A family.</text>
</comment>
<dbReference type="PANTHER" id="PTHR32060">
    <property type="entry name" value="TAIL-SPECIFIC PROTEASE"/>
    <property type="match status" value="1"/>
</dbReference>
<organism evidence="7 8">
    <name type="scientific">Aquipluma nitroreducens</name>
    <dbReference type="NCBI Taxonomy" id="2010828"/>
    <lineage>
        <taxon>Bacteria</taxon>
        <taxon>Pseudomonadati</taxon>
        <taxon>Bacteroidota</taxon>
        <taxon>Bacteroidia</taxon>
        <taxon>Marinilabiliales</taxon>
        <taxon>Prolixibacteraceae</taxon>
        <taxon>Aquipluma</taxon>
    </lineage>
</organism>
<dbReference type="PANTHER" id="PTHR32060:SF22">
    <property type="entry name" value="CARBOXYL-TERMINAL-PROCESSING PEPTIDASE 3, CHLOROPLASTIC"/>
    <property type="match status" value="1"/>
</dbReference>
<dbReference type="SUPFAM" id="SSF50156">
    <property type="entry name" value="PDZ domain-like"/>
    <property type="match status" value="1"/>
</dbReference>
<evidence type="ECO:0000256" key="3">
    <source>
        <dbReference type="ARBA" id="ARBA00022801"/>
    </source>
</evidence>
<dbReference type="Pfam" id="PF03572">
    <property type="entry name" value="Peptidase_S41"/>
    <property type="match status" value="1"/>
</dbReference>
<dbReference type="Gene3D" id="2.30.42.10">
    <property type="match status" value="1"/>
</dbReference>
<keyword evidence="4" id="KW-0720">Serine protease</keyword>
<proteinExistence type="inferred from homology"/>
<evidence type="ECO:0000313" key="8">
    <source>
        <dbReference type="Proteomes" id="UP001193389"/>
    </source>
</evidence>
<dbReference type="InterPro" id="IPR036034">
    <property type="entry name" value="PDZ_sf"/>
</dbReference>
<keyword evidence="3" id="KW-0378">Hydrolase</keyword>
<keyword evidence="8" id="KW-1185">Reference proteome</keyword>
<dbReference type="GO" id="GO:0004175">
    <property type="term" value="F:endopeptidase activity"/>
    <property type="evidence" value="ECO:0007669"/>
    <property type="project" value="TreeGrafter"/>
</dbReference>
<dbReference type="AlphaFoldDB" id="A0A5K7SD30"/>
<keyword evidence="5" id="KW-0732">Signal</keyword>
<dbReference type="InterPro" id="IPR004447">
    <property type="entry name" value="Peptidase_S41A"/>
</dbReference>
<feature type="domain" description="PDZ" evidence="6">
    <location>
        <begin position="245"/>
        <end position="293"/>
    </location>
</feature>
<dbReference type="KEGG" id="anf:AQPE_3696"/>
<dbReference type="EMBL" id="AP018694">
    <property type="protein sequence ID" value="BBE19511.1"/>
    <property type="molecule type" value="Genomic_DNA"/>
</dbReference>
<keyword evidence="2 7" id="KW-0645">Protease</keyword>
<dbReference type="SUPFAM" id="SSF52096">
    <property type="entry name" value="ClpP/crotonase"/>
    <property type="match status" value="1"/>
</dbReference>
<dbReference type="SMART" id="SM00245">
    <property type="entry name" value="TSPc"/>
    <property type="match status" value="1"/>
</dbReference>
<evidence type="ECO:0000256" key="2">
    <source>
        <dbReference type="ARBA" id="ARBA00022670"/>
    </source>
</evidence>
<accession>A0A5K7SD30</accession>
<dbReference type="InterPro" id="IPR005151">
    <property type="entry name" value="Tail-specific_protease"/>
</dbReference>
<evidence type="ECO:0000256" key="5">
    <source>
        <dbReference type="SAM" id="SignalP"/>
    </source>
</evidence>
<dbReference type="GO" id="GO:0030288">
    <property type="term" value="C:outer membrane-bounded periplasmic space"/>
    <property type="evidence" value="ECO:0007669"/>
    <property type="project" value="TreeGrafter"/>
</dbReference>
<evidence type="ECO:0000259" key="6">
    <source>
        <dbReference type="PROSITE" id="PS50106"/>
    </source>
</evidence>
<dbReference type="InterPro" id="IPR001478">
    <property type="entry name" value="PDZ"/>
</dbReference>
<gene>
    <name evidence="7" type="ORF">AQPE_3696</name>
</gene>
<reference evidence="7" key="1">
    <citation type="journal article" date="2020" name="Int. J. Syst. Evol. Microbiol.">
        <title>Aquipluma nitroreducens gen. nov. sp. nov., a novel facultatively anaerobic bacterium isolated from a freshwater lake.</title>
        <authorList>
            <person name="Watanabe M."/>
            <person name="Kojima H."/>
            <person name="Fukui M."/>
        </authorList>
    </citation>
    <scope>NUCLEOTIDE SEQUENCE</scope>
    <source>
        <strain evidence="7">MeG22</strain>
    </source>
</reference>
<dbReference type="CDD" id="cd07560">
    <property type="entry name" value="Peptidase_S41_CPP"/>
    <property type="match status" value="1"/>
</dbReference>
<dbReference type="RefSeq" id="WP_318347749.1">
    <property type="nucleotide sequence ID" value="NZ_AP018694.1"/>
</dbReference>
<dbReference type="Pfam" id="PF17804">
    <property type="entry name" value="TSP_NTD"/>
    <property type="match status" value="1"/>
</dbReference>
<feature type="signal peptide" evidence="5">
    <location>
        <begin position="1"/>
        <end position="21"/>
    </location>
</feature>
<feature type="chain" id="PRO_5024393233" evidence="5">
    <location>
        <begin position="22"/>
        <end position="709"/>
    </location>
</feature>
<evidence type="ECO:0000256" key="4">
    <source>
        <dbReference type="ARBA" id="ARBA00022825"/>
    </source>
</evidence>
<dbReference type="GO" id="GO:0007165">
    <property type="term" value="P:signal transduction"/>
    <property type="evidence" value="ECO:0007669"/>
    <property type="project" value="TreeGrafter"/>
</dbReference>